<sequence>MSFPGAGAPPHGVEPDLENPEDVLWTCNFVTQGLTMFFVTIFALVRLYAKHKLFGGKFTWDDYTTCFAYILLVGYCVTACLAGVYGAGHNQWEVRKEEIENFYKAGYAATIFYAPMTLCVKLSLLLLIARVFGSVHKKTMWGIRILIGGIMAVLLRLGAIITADAIISAISDLAILLLPTPLTWSLQLALKKRLRVIAMLCAGGVATAFSLYRLVLILSEANSQNQSIVFTKVILSGNAEVGLGLICSCLPAVNALYIKKMKGSSYFARHEYQNQYHRSAHTEPGRGDILMTRTIRINTSSKQRGDGESILTAGCDDAALIAEAQQAPRTDTPSRNSDSIV</sequence>
<organism evidence="8 9">
    <name type="scientific">Clonostachys byssicola</name>
    <dbReference type="NCBI Taxonomy" id="160290"/>
    <lineage>
        <taxon>Eukaryota</taxon>
        <taxon>Fungi</taxon>
        <taxon>Dikarya</taxon>
        <taxon>Ascomycota</taxon>
        <taxon>Pezizomycotina</taxon>
        <taxon>Sordariomycetes</taxon>
        <taxon>Hypocreomycetidae</taxon>
        <taxon>Hypocreales</taxon>
        <taxon>Bionectriaceae</taxon>
        <taxon>Clonostachys</taxon>
    </lineage>
</organism>
<comment type="similarity">
    <text evidence="5">Belongs to the SAT4 family.</text>
</comment>
<feature type="transmembrane region" description="Helical" evidence="6">
    <location>
        <begin position="141"/>
        <end position="159"/>
    </location>
</feature>
<evidence type="ECO:0000256" key="6">
    <source>
        <dbReference type="SAM" id="Phobius"/>
    </source>
</evidence>
<evidence type="ECO:0000256" key="1">
    <source>
        <dbReference type="ARBA" id="ARBA00004141"/>
    </source>
</evidence>
<dbReference type="AlphaFoldDB" id="A0A9N9Y0V8"/>
<feature type="transmembrane region" description="Helical" evidence="6">
    <location>
        <begin position="66"/>
        <end position="87"/>
    </location>
</feature>
<evidence type="ECO:0000259" key="7">
    <source>
        <dbReference type="Pfam" id="PF20684"/>
    </source>
</evidence>
<feature type="domain" description="Rhodopsin" evidence="7">
    <location>
        <begin position="159"/>
        <end position="257"/>
    </location>
</feature>
<dbReference type="Proteomes" id="UP000754883">
    <property type="component" value="Unassembled WGS sequence"/>
</dbReference>
<reference evidence="8 9" key="2">
    <citation type="submission" date="2021-10" db="EMBL/GenBank/DDBJ databases">
        <authorList>
            <person name="Piombo E."/>
        </authorList>
    </citation>
    <scope>NUCLEOTIDE SEQUENCE [LARGE SCALE GENOMIC DNA]</scope>
</reference>
<evidence type="ECO:0000256" key="2">
    <source>
        <dbReference type="ARBA" id="ARBA00022692"/>
    </source>
</evidence>
<feature type="transmembrane region" description="Helical" evidence="6">
    <location>
        <begin position="165"/>
        <end position="184"/>
    </location>
</feature>
<feature type="transmembrane region" description="Helical" evidence="6">
    <location>
        <begin position="196"/>
        <end position="219"/>
    </location>
</feature>
<keyword evidence="4 6" id="KW-0472">Membrane</keyword>
<feature type="transmembrane region" description="Helical" evidence="6">
    <location>
        <begin position="23"/>
        <end position="45"/>
    </location>
</feature>
<protein>
    <recommendedName>
        <fullName evidence="7">Rhodopsin domain-containing protein</fullName>
    </recommendedName>
</protein>
<keyword evidence="2 6" id="KW-0812">Transmembrane</keyword>
<dbReference type="InterPro" id="IPR052337">
    <property type="entry name" value="SAT4-like"/>
</dbReference>
<dbReference type="EMBL" id="CABFNO020001301">
    <property type="protein sequence ID" value="CAG9979814.1"/>
    <property type="molecule type" value="Genomic_DNA"/>
</dbReference>
<feature type="transmembrane region" description="Helical" evidence="6">
    <location>
        <begin position="107"/>
        <end position="129"/>
    </location>
</feature>
<reference evidence="9" key="1">
    <citation type="submission" date="2019-06" db="EMBL/GenBank/DDBJ databases">
        <authorList>
            <person name="Broberg M."/>
        </authorList>
    </citation>
    <scope>NUCLEOTIDE SEQUENCE [LARGE SCALE GENOMIC DNA]</scope>
</reference>
<evidence type="ECO:0000313" key="8">
    <source>
        <dbReference type="EMBL" id="CAG9979814.1"/>
    </source>
</evidence>
<accession>A0A9N9Y0V8</accession>
<proteinExistence type="inferred from homology"/>
<gene>
    <name evidence="8" type="ORF">CBYS24578_00005147</name>
</gene>
<dbReference type="PANTHER" id="PTHR33048">
    <property type="entry name" value="PTH11-LIKE INTEGRAL MEMBRANE PROTEIN (AFU_ORTHOLOGUE AFUA_5G11245)"/>
    <property type="match status" value="1"/>
</dbReference>
<keyword evidence="3 6" id="KW-1133">Transmembrane helix</keyword>
<evidence type="ECO:0000256" key="5">
    <source>
        <dbReference type="ARBA" id="ARBA00038359"/>
    </source>
</evidence>
<evidence type="ECO:0000256" key="4">
    <source>
        <dbReference type="ARBA" id="ARBA00023136"/>
    </source>
</evidence>
<feature type="transmembrane region" description="Helical" evidence="6">
    <location>
        <begin position="239"/>
        <end position="258"/>
    </location>
</feature>
<dbReference type="Pfam" id="PF20684">
    <property type="entry name" value="Fung_rhodopsin"/>
    <property type="match status" value="2"/>
</dbReference>
<evidence type="ECO:0000256" key="3">
    <source>
        <dbReference type="ARBA" id="ARBA00022989"/>
    </source>
</evidence>
<evidence type="ECO:0000313" key="9">
    <source>
        <dbReference type="Proteomes" id="UP000754883"/>
    </source>
</evidence>
<feature type="domain" description="Rhodopsin" evidence="7">
    <location>
        <begin position="45"/>
        <end position="152"/>
    </location>
</feature>
<dbReference type="OrthoDB" id="5378633at2759"/>
<comment type="subcellular location">
    <subcellularLocation>
        <location evidence="1">Membrane</location>
        <topology evidence="1">Multi-pass membrane protein</topology>
    </subcellularLocation>
</comment>
<comment type="caution">
    <text evidence="8">The sequence shown here is derived from an EMBL/GenBank/DDBJ whole genome shotgun (WGS) entry which is preliminary data.</text>
</comment>
<name>A0A9N9Y0V8_9HYPO</name>
<dbReference type="GO" id="GO:0016020">
    <property type="term" value="C:membrane"/>
    <property type="evidence" value="ECO:0007669"/>
    <property type="project" value="UniProtKB-SubCell"/>
</dbReference>
<dbReference type="PANTHER" id="PTHR33048:SF108">
    <property type="entry name" value="INTEGRAL MEMBRANE PROTEIN"/>
    <property type="match status" value="1"/>
</dbReference>
<keyword evidence="9" id="KW-1185">Reference proteome</keyword>
<dbReference type="InterPro" id="IPR049326">
    <property type="entry name" value="Rhodopsin_dom_fungi"/>
</dbReference>